<accession>A0ABT3DPD0</accession>
<dbReference type="PANTHER" id="PTHR43649:SF34">
    <property type="entry name" value="ABC TRANSPORTER PERIPLASMIC-BINDING PROTEIN YCJN-RELATED"/>
    <property type="match status" value="1"/>
</dbReference>
<dbReference type="RefSeq" id="WP_264144795.1">
    <property type="nucleotide sequence ID" value="NZ_JAOYEY010000051.1"/>
</dbReference>
<keyword evidence="3" id="KW-0732">Signal</keyword>
<comment type="caution">
    <text evidence="4">The sequence shown here is derived from an EMBL/GenBank/DDBJ whole genome shotgun (WGS) entry which is preliminary data.</text>
</comment>
<keyword evidence="5" id="KW-1185">Reference proteome</keyword>
<evidence type="ECO:0000256" key="2">
    <source>
        <dbReference type="ARBA" id="ARBA00022448"/>
    </source>
</evidence>
<dbReference type="EMBL" id="JAOYEY010000051">
    <property type="protein sequence ID" value="MCV9888759.1"/>
    <property type="molecule type" value="Genomic_DNA"/>
</dbReference>
<proteinExistence type="inferred from homology"/>
<dbReference type="Proteomes" id="UP001526147">
    <property type="component" value="Unassembled WGS sequence"/>
</dbReference>
<comment type="similarity">
    <text evidence="1">Belongs to the bacterial solute-binding protein 1 family.</text>
</comment>
<evidence type="ECO:0000313" key="5">
    <source>
        <dbReference type="Proteomes" id="UP001526147"/>
    </source>
</evidence>
<evidence type="ECO:0000313" key="4">
    <source>
        <dbReference type="EMBL" id="MCV9888759.1"/>
    </source>
</evidence>
<dbReference type="Pfam" id="PF01547">
    <property type="entry name" value="SBP_bac_1"/>
    <property type="match status" value="1"/>
</dbReference>
<dbReference type="CDD" id="cd13585">
    <property type="entry name" value="PBP2_TMBP_like"/>
    <property type="match status" value="1"/>
</dbReference>
<dbReference type="InterPro" id="IPR050490">
    <property type="entry name" value="Bact_solute-bd_prot1"/>
</dbReference>
<protein>
    <submittedName>
        <fullName evidence="4">Sugar ABC transporter substrate-binding protein</fullName>
    </submittedName>
</protein>
<dbReference type="PANTHER" id="PTHR43649">
    <property type="entry name" value="ARABINOSE-BINDING PROTEIN-RELATED"/>
    <property type="match status" value="1"/>
</dbReference>
<organism evidence="4 5">
    <name type="scientific">Metabacillus halosaccharovorans</name>
    <dbReference type="NCBI Taxonomy" id="930124"/>
    <lineage>
        <taxon>Bacteria</taxon>
        <taxon>Bacillati</taxon>
        <taxon>Bacillota</taxon>
        <taxon>Bacilli</taxon>
        <taxon>Bacillales</taxon>
        <taxon>Bacillaceae</taxon>
        <taxon>Metabacillus</taxon>
    </lineage>
</organism>
<evidence type="ECO:0000256" key="1">
    <source>
        <dbReference type="ARBA" id="ARBA00008520"/>
    </source>
</evidence>
<gene>
    <name evidence="4" type="ORF">OIH86_24185</name>
</gene>
<dbReference type="InterPro" id="IPR006059">
    <property type="entry name" value="SBP"/>
</dbReference>
<keyword evidence="2" id="KW-0813">Transport</keyword>
<name>A0ABT3DPD0_9BACI</name>
<evidence type="ECO:0000256" key="3">
    <source>
        <dbReference type="ARBA" id="ARBA00022729"/>
    </source>
</evidence>
<dbReference type="Gene3D" id="3.40.190.10">
    <property type="entry name" value="Periplasmic binding protein-like II"/>
    <property type="match status" value="2"/>
</dbReference>
<sequence length="461" mass="50751">MSYGINNSIKGEKEVFLMKRKGFISGILSVFMLSILLYGCSSEETSVEEGKSKDKSLTVLVEGGSPAFTVAKETAEEFKEKTGYEVKIESVPYTGVYDKLKAEVASQAGAFDVATIDILWFPALASGLLPLDDLITEEIEGDLFQGLVDGGSYQDNVYGLPVWTNAKNVIYRKDLFEDEQNKADFKKQYGYELAPPKTWAQYKEIAKFFTRDTDHDGQIDIYGTTVFGANNGDTVASWLDHAAQAGTNSLVIDENREIIVNTEPYVESLQLLTDMLNKDKSVPPGAMEISSAETAELFWSGKSAMMIAWGHFYVPSNDPKQSDVAGKVGSAPMIAGDAGIGAVPGPWYQVIPSSSKKQEIAKTYLEFIYEKNALFMDSLGVAARKSVFEEYSAKEGYEHLESLMTTLNAKQTQNRPEIKEWQQIESEALIPAVAYALSGEKTPQEALDWAAEVIKGIIPPQ</sequence>
<reference evidence="4 5" key="1">
    <citation type="submission" date="2022-10" db="EMBL/GenBank/DDBJ databases">
        <title>Draft genome assembly of moderately radiation resistant bacterium Metabacillus halosaccharovorans.</title>
        <authorList>
            <person name="Pal S."/>
            <person name="Gopinathan A."/>
        </authorList>
    </citation>
    <scope>NUCLEOTIDE SEQUENCE [LARGE SCALE GENOMIC DNA]</scope>
    <source>
        <strain evidence="4 5">VITHBRA001</strain>
    </source>
</reference>
<dbReference type="SUPFAM" id="SSF53850">
    <property type="entry name" value="Periplasmic binding protein-like II"/>
    <property type="match status" value="1"/>
</dbReference>